<reference evidence="4" key="1">
    <citation type="submission" date="2021-10" db="EMBL/GenBank/DDBJ databases">
        <title>Tropical sea cucumber genome reveals ecological adaptation and Cuvierian tubules defense mechanism.</title>
        <authorList>
            <person name="Chen T."/>
        </authorList>
    </citation>
    <scope>NUCLEOTIDE SEQUENCE</scope>
    <source>
        <strain evidence="4">Nanhai2018</strain>
        <tissue evidence="4">Muscle</tissue>
    </source>
</reference>
<feature type="signal peptide" evidence="3">
    <location>
        <begin position="1"/>
        <end position="19"/>
    </location>
</feature>
<protein>
    <submittedName>
        <fullName evidence="4">Heme-binding protein 2</fullName>
    </submittedName>
</protein>
<evidence type="ECO:0000313" key="4">
    <source>
        <dbReference type="EMBL" id="KAJ8039107.1"/>
    </source>
</evidence>
<accession>A0A9Q1C5P4</accession>
<dbReference type="PANTHER" id="PTHR11220:SF1">
    <property type="entry name" value="HEME-BINDING PROTEIN 2"/>
    <property type="match status" value="1"/>
</dbReference>
<dbReference type="Proteomes" id="UP001152320">
    <property type="component" value="Chromosome 7"/>
</dbReference>
<dbReference type="GO" id="GO:0020037">
    <property type="term" value="F:heme binding"/>
    <property type="evidence" value="ECO:0007669"/>
    <property type="project" value="TreeGrafter"/>
</dbReference>
<evidence type="ECO:0000256" key="3">
    <source>
        <dbReference type="SAM" id="SignalP"/>
    </source>
</evidence>
<organism evidence="4 5">
    <name type="scientific">Holothuria leucospilota</name>
    <name type="common">Black long sea cucumber</name>
    <name type="synonym">Mertensiothuria leucospilota</name>
    <dbReference type="NCBI Taxonomy" id="206669"/>
    <lineage>
        <taxon>Eukaryota</taxon>
        <taxon>Metazoa</taxon>
        <taxon>Echinodermata</taxon>
        <taxon>Eleutherozoa</taxon>
        <taxon>Echinozoa</taxon>
        <taxon>Holothuroidea</taxon>
        <taxon>Aspidochirotacea</taxon>
        <taxon>Aspidochirotida</taxon>
        <taxon>Holothuriidae</taxon>
        <taxon>Holothuria</taxon>
    </lineage>
</organism>
<dbReference type="InterPro" id="IPR011256">
    <property type="entry name" value="Reg_factor_effector_dom_sf"/>
</dbReference>
<keyword evidence="5" id="KW-1185">Reference proteome</keyword>
<feature type="compositionally biased region" description="Low complexity" evidence="2">
    <location>
        <begin position="246"/>
        <end position="256"/>
    </location>
</feature>
<dbReference type="FunFam" id="3.20.80.10:FF:000002">
    <property type="entry name" value="Heme-binding protein 2"/>
    <property type="match status" value="1"/>
</dbReference>
<dbReference type="EMBL" id="JAIZAY010000007">
    <property type="protein sequence ID" value="KAJ8039107.1"/>
    <property type="molecule type" value="Genomic_DNA"/>
</dbReference>
<comment type="similarity">
    <text evidence="1">Belongs to the HEBP family.</text>
</comment>
<feature type="compositionally biased region" description="Basic residues" evidence="2">
    <location>
        <begin position="194"/>
        <end position="234"/>
    </location>
</feature>
<feature type="compositionally biased region" description="Basic residues" evidence="2">
    <location>
        <begin position="257"/>
        <end position="274"/>
    </location>
</feature>
<dbReference type="AlphaFoldDB" id="A0A9Q1C5P4"/>
<dbReference type="SUPFAM" id="SSF55136">
    <property type="entry name" value="Probable bacterial effector-binding domain"/>
    <property type="match status" value="2"/>
</dbReference>
<feature type="region of interest" description="Disordered" evidence="2">
    <location>
        <begin position="133"/>
        <end position="301"/>
    </location>
</feature>
<dbReference type="InterPro" id="IPR006917">
    <property type="entry name" value="SOUL_heme-bd"/>
</dbReference>
<feature type="compositionally biased region" description="Basic and acidic residues" evidence="2">
    <location>
        <begin position="156"/>
        <end position="177"/>
    </location>
</feature>
<dbReference type="OrthoDB" id="6424451at2759"/>
<gene>
    <name evidence="4" type="ORF">HOLleu_16725</name>
</gene>
<comment type="caution">
    <text evidence="4">The sequence shown here is derived from an EMBL/GenBank/DDBJ whole genome shotgun (WGS) entry which is preliminary data.</text>
</comment>
<feature type="region of interest" description="Disordered" evidence="2">
    <location>
        <begin position="70"/>
        <end position="104"/>
    </location>
</feature>
<feature type="compositionally biased region" description="Low complexity" evidence="2">
    <location>
        <begin position="275"/>
        <end position="290"/>
    </location>
</feature>
<dbReference type="Pfam" id="PF04832">
    <property type="entry name" value="SOUL"/>
    <property type="match status" value="2"/>
</dbReference>
<name>A0A9Q1C5P4_HOLLE</name>
<dbReference type="PANTHER" id="PTHR11220">
    <property type="entry name" value="HEME-BINDING PROTEIN-RELATED"/>
    <property type="match status" value="1"/>
</dbReference>
<feature type="chain" id="PRO_5040393363" evidence="3">
    <location>
        <begin position="20"/>
        <end position="721"/>
    </location>
</feature>
<evidence type="ECO:0000313" key="5">
    <source>
        <dbReference type="Proteomes" id="UP001152320"/>
    </source>
</evidence>
<sequence>MRFVVVILASCFLLAEARGRYGHKKYTWHDRGPERREYDWSRNMDRSRGTVGRQWQSRFQMADVEALNHRGRLDDARQGPSDDANVPTEAMTTTTEEQSRWGGKQGGYYTNWQRQWADKKRYYKKKYGSFRWLPDATGERSDQRQSQNDTSEGAEGSERHRHGERDHGRHHNRSPEHHRGHKKHHERHDWRHHEHDRHHHERDRHHRHHDSHEGRRHHGPHHEHHDHHRGHKGRWGSSSSEEDWSRNSNESSSGSRSWHKGKHHGRYYGGHKRYGSSSSSEKSWSRSWSGSHEDRRKGKCRKKYEKPSYNVTCVSSLGYEVRRYEEAVWVTTLVNDSSYDTAKRTGFKRLIRYITGHNNGSVTINMTKPVRKVMEIERDERTNLTRSVMRSVSFFLPREFWDNPPEPLEENVFLERFNASDAFVYNFGGYATEHKVAEKFRRLRHKLEMKEQPFSEGHFVVEAFDPPWIYYRRHNEILIPVDSSKGTPSCPEEFPNGIRQCGERECPTYTQIEELSDQIFVRQVAAGVYATKKSTTCNISRVMEETYMPLHEYFEGDNVGSISMPRTIPVLQLGVRPDRTNIRCNFTYQTMFYIPEANQENPPVPNDETIIVSSVGPTQYYVIKFDETLTPKVAFQKYSELRSFLDERALCYFRGIFQLAFYDAPWRPPPHLYELSIPADEACTTEVLEGFEVELFPQNEEGQIRLPLANDEPNPVQYLLG</sequence>
<proteinExistence type="inferred from homology"/>
<evidence type="ECO:0000256" key="1">
    <source>
        <dbReference type="ARBA" id="ARBA00009817"/>
    </source>
</evidence>
<keyword evidence="3" id="KW-0732">Signal</keyword>
<evidence type="ECO:0000256" key="2">
    <source>
        <dbReference type="SAM" id="MobiDB-lite"/>
    </source>
</evidence>
<dbReference type="Gene3D" id="3.20.80.10">
    <property type="entry name" value="Regulatory factor, effector binding domain"/>
    <property type="match status" value="2"/>
</dbReference>